<evidence type="ECO:0000313" key="4">
    <source>
        <dbReference type="Proteomes" id="UP000525078"/>
    </source>
</evidence>
<dbReference type="AlphaFoldDB" id="A0A7J6HEQ9"/>
<feature type="non-terminal residue" evidence="3">
    <location>
        <position position="1"/>
    </location>
</feature>
<reference evidence="3 4" key="1">
    <citation type="journal article" date="2020" name="bioRxiv">
        <title>Sequence and annotation of 42 cannabis genomes reveals extensive copy number variation in cannabinoid synthesis and pathogen resistance genes.</title>
        <authorList>
            <person name="Mckernan K.J."/>
            <person name="Helbert Y."/>
            <person name="Kane L.T."/>
            <person name="Ebling H."/>
            <person name="Zhang L."/>
            <person name="Liu B."/>
            <person name="Eaton Z."/>
            <person name="Mclaughlin S."/>
            <person name="Kingan S."/>
            <person name="Baybayan P."/>
            <person name="Concepcion G."/>
            <person name="Jordan M."/>
            <person name="Riva A."/>
            <person name="Barbazuk W."/>
            <person name="Harkins T."/>
        </authorList>
    </citation>
    <scope>NUCLEOTIDE SEQUENCE [LARGE SCALE GENOMIC DNA]</scope>
    <source>
        <strain evidence="4">cv. Jamaican Lion 4</strain>
        <tissue evidence="3">Leaf</tissue>
    </source>
</reference>
<evidence type="ECO:0000256" key="1">
    <source>
        <dbReference type="ARBA" id="ARBA00022927"/>
    </source>
</evidence>
<dbReference type="GO" id="GO:0015031">
    <property type="term" value="P:protein transport"/>
    <property type="evidence" value="ECO:0007669"/>
    <property type="project" value="UniProtKB-KW"/>
</dbReference>
<dbReference type="Gene3D" id="1.20.5.110">
    <property type="match status" value="1"/>
</dbReference>
<dbReference type="EMBL" id="JAATIP010000015">
    <property type="protein sequence ID" value="KAF4393128.1"/>
    <property type="molecule type" value="Genomic_DNA"/>
</dbReference>
<evidence type="ECO:0000313" key="3">
    <source>
        <dbReference type="EMBL" id="KAF4393128.1"/>
    </source>
</evidence>
<dbReference type="Proteomes" id="UP000525078">
    <property type="component" value="Unassembled WGS sequence"/>
</dbReference>
<protein>
    <recommendedName>
        <fullName evidence="2">t-SNARE coiled-coil homology domain-containing protein</fullName>
    </recommendedName>
</protein>
<name>A0A7J6HEQ9_CANSA</name>
<dbReference type="CDD" id="cd15841">
    <property type="entry name" value="SNARE_Qc"/>
    <property type="match status" value="1"/>
</dbReference>
<dbReference type="InterPro" id="IPR000727">
    <property type="entry name" value="T_SNARE_dom"/>
</dbReference>
<organism evidence="3 4">
    <name type="scientific">Cannabis sativa</name>
    <name type="common">Hemp</name>
    <name type="synonym">Marijuana</name>
    <dbReference type="NCBI Taxonomy" id="3483"/>
    <lineage>
        <taxon>Eukaryota</taxon>
        <taxon>Viridiplantae</taxon>
        <taxon>Streptophyta</taxon>
        <taxon>Embryophyta</taxon>
        <taxon>Tracheophyta</taxon>
        <taxon>Spermatophyta</taxon>
        <taxon>Magnoliopsida</taxon>
        <taxon>eudicotyledons</taxon>
        <taxon>Gunneridae</taxon>
        <taxon>Pentapetalae</taxon>
        <taxon>rosids</taxon>
        <taxon>fabids</taxon>
        <taxon>Rosales</taxon>
        <taxon>Cannabaceae</taxon>
        <taxon>Cannabis</taxon>
    </lineage>
</organism>
<evidence type="ECO:0000259" key="2">
    <source>
        <dbReference type="PROSITE" id="PS50192"/>
    </source>
</evidence>
<gene>
    <name evidence="3" type="ORF">F8388_012637</name>
</gene>
<dbReference type="SUPFAM" id="SSF58038">
    <property type="entry name" value="SNARE fusion complex"/>
    <property type="match status" value="1"/>
</dbReference>
<comment type="caution">
    <text evidence="3">The sequence shown here is derived from an EMBL/GenBank/DDBJ whole genome shotgun (WGS) entry which is preliminary data.</text>
</comment>
<sequence>SKQATNHFSVLFYCLKIITKELDNQVPLVDEIDTKVDKATSDIKNTNVRLKQTLNQCFR</sequence>
<feature type="domain" description="T-SNARE coiled-coil homology" evidence="2">
    <location>
        <begin position="18"/>
        <end position="53"/>
    </location>
</feature>
<keyword evidence="1" id="KW-0813">Transport</keyword>
<dbReference type="PROSITE" id="PS50192">
    <property type="entry name" value="T_SNARE"/>
    <property type="match status" value="1"/>
</dbReference>
<accession>A0A7J6HEQ9</accession>
<proteinExistence type="predicted"/>
<keyword evidence="1" id="KW-0653">Protein transport</keyword>